<dbReference type="AlphaFoldDB" id="A0A0M8ZZR1"/>
<keyword evidence="2" id="KW-1185">Reference proteome</keyword>
<protein>
    <submittedName>
        <fullName evidence="1">Uncharacterized protein</fullName>
    </submittedName>
</protein>
<evidence type="ECO:0000313" key="2">
    <source>
        <dbReference type="Proteomes" id="UP000053105"/>
    </source>
</evidence>
<accession>A0A0M8ZZR1</accession>
<feature type="non-terminal residue" evidence="1">
    <location>
        <position position="1"/>
    </location>
</feature>
<dbReference type="EMBL" id="KQ435789">
    <property type="protein sequence ID" value="KOX74425.1"/>
    <property type="molecule type" value="Genomic_DNA"/>
</dbReference>
<organism evidence="1 2">
    <name type="scientific">Melipona quadrifasciata</name>
    <dbReference type="NCBI Taxonomy" id="166423"/>
    <lineage>
        <taxon>Eukaryota</taxon>
        <taxon>Metazoa</taxon>
        <taxon>Ecdysozoa</taxon>
        <taxon>Arthropoda</taxon>
        <taxon>Hexapoda</taxon>
        <taxon>Insecta</taxon>
        <taxon>Pterygota</taxon>
        <taxon>Neoptera</taxon>
        <taxon>Endopterygota</taxon>
        <taxon>Hymenoptera</taxon>
        <taxon>Apocrita</taxon>
        <taxon>Aculeata</taxon>
        <taxon>Apoidea</taxon>
        <taxon>Anthophila</taxon>
        <taxon>Apidae</taxon>
        <taxon>Melipona</taxon>
    </lineage>
</organism>
<dbReference type="Proteomes" id="UP000053105">
    <property type="component" value="Unassembled WGS sequence"/>
</dbReference>
<evidence type="ECO:0000313" key="1">
    <source>
        <dbReference type="EMBL" id="KOX74425.1"/>
    </source>
</evidence>
<sequence length="143" mass="15626">CRVEGCAAGCGPLGDDFPVLVQPPPSEQSSLLLLLLRHRHRCNCRHVSLTRHAAPLVPFYSSSFCNNAPAAWQSLSGKALVYLGYAGKSRELQRLAWHTRTLGNSSATPPPLLLLPPSPAASIFPRYFIFAVSLSFRSTLQRV</sequence>
<proteinExistence type="predicted"/>
<name>A0A0M8ZZR1_9HYME</name>
<gene>
    <name evidence="1" type="ORF">WN51_00408</name>
</gene>
<reference evidence="1 2" key="1">
    <citation type="submission" date="2015-07" db="EMBL/GenBank/DDBJ databases">
        <title>The genome of Melipona quadrifasciata.</title>
        <authorList>
            <person name="Pan H."/>
            <person name="Kapheim K."/>
        </authorList>
    </citation>
    <scope>NUCLEOTIDE SEQUENCE [LARGE SCALE GENOMIC DNA]</scope>
    <source>
        <strain evidence="1">0111107301</strain>
        <tissue evidence="1">Whole body</tissue>
    </source>
</reference>